<comment type="function">
    <text evidence="4">The branched-chain alpha-keto dehydrogenase complex catalyzes the overall conversion of alpha-keto acids to acyl-CoA and CO(2). It contains multiple copies of three enzymatic components: branched-chain alpha-keto acid decarboxylase (E1), lipoamide acyltransferase (E2) and lipoamide dehydrogenase (E3).</text>
</comment>
<evidence type="ECO:0000256" key="4">
    <source>
        <dbReference type="RuleBase" id="RU365014"/>
    </source>
</evidence>
<comment type="similarity">
    <text evidence="4">Belongs to the BCKDHA family.</text>
</comment>
<dbReference type="CDD" id="cd02000">
    <property type="entry name" value="TPP_E1_PDC_ADC_BCADC"/>
    <property type="match status" value="1"/>
</dbReference>
<dbReference type="InterPro" id="IPR029061">
    <property type="entry name" value="THDP-binding"/>
</dbReference>
<comment type="cofactor">
    <cofactor evidence="1 4">
        <name>thiamine diphosphate</name>
        <dbReference type="ChEBI" id="CHEBI:58937"/>
    </cofactor>
</comment>
<keyword evidence="7" id="KW-1185">Reference proteome</keyword>
<dbReference type="PANTHER" id="PTHR43380:SF1">
    <property type="entry name" value="2-OXOISOVALERATE DEHYDROGENASE SUBUNIT ALPHA, MITOCHONDRIAL"/>
    <property type="match status" value="1"/>
</dbReference>
<organism evidence="6 7">
    <name type="scientific">Shewanella jiangmenensis</name>
    <dbReference type="NCBI Taxonomy" id="2837387"/>
    <lineage>
        <taxon>Bacteria</taxon>
        <taxon>Pseudomonadati</taxon>
        <taxon>Pseudomonadota</taxon>
        <taxon>Gammaproteobacteria</taxon>
        <taxon>Alteromonadales</taxon>
        <taxon>Shewanellaceae</taxon>
        <taxon>Shewanella</taxon>
    </lineage>
</organism>
<dbReference type="SUPFAM" id="SSF52518">
    <property type="entry name" value="Thiamin diphosphate-binding fold (THDP-binding)"/>
    <property type="match status" value="1"/>
</dbReference>
<comment type="catalytic activity">
    <reaction evidence="4">
        <text>N(6)-[(R)-lipoyl]-L-lysyl-[protein] + 3-methyl-2-oxobutanoate + H(+) = N(6)-[(R)-S(8)-2-methylpropanoyldihydrolipoyl]-L-lysyl-[protein] + CO2</text>
        <dbReference type="Rhea" id="RHEA:13457"/>
        <dbReference type="Rhea" id="RHEA-COMP:10474"/>
        <dbReference type="Rhea" id="RHEA-COMP:10497"/>
        <dbReference type="ChEBI" id="CHEBI:11851"/>
        <dbReference type="ChEBI" id="CHEBI:15378"/>
        <dbReference type="ChEBI" id="CHEBI:16526"/>
        <dbReference type="ChEBI" id="CHEBI:83099"/>
        <dbReference type="ChEBI" id="CHEBI:83142"/>
        <dbReference type="EC" id="1.2.4.4"/>
    </reaction>
</comment>
<feature type="domain" description="Dehydrogenase E1 component" evidence="5">
    <location>
        <begin position="55"/>
        <end position="350"/>
    </location>
</feature>
<accession>A0ABS5V6R2</accession>
<dbReference type="Pfam" id="PF00676">
    <property type="entry name" value="E1_dh"/>
    <property type="match status" value="1"/>
</dbReference>
<sequence length="392" mass="43352">MSNASTNQETVHKVSFLNKDSLHIPILRILQADGTPHEGAVLPHIDEALAKRIYDTCVFTRVLDERMLGAQRQGRISFYMTCTGEEAAIVGSVAALDDKDVILAQYREHAALRYRGFTTEQFMNQMFSNEKDLGKGRQMPIHYGTAALHYQTISSPLGTQIPQATGVGYSLKMKGERNVAICYFGEGAASEGDFHAGLNMAAVLKAPVIFFCRNNGYAISTPTAEQFAGNGIASRGVGYGMHTIRVDGNDMLAVLAATQQARAYALEHNAPVLIEAMTYRLGAHSTSDDPSGYRSKDEEAKWREHDPVKRFKLWLINKGWLNVADDDALTERYREEVLAAVKVAEKVPAPRLDEIIEDVYDVPTDALKKQLESLKAHVAKYPQAYPKTSGRL</sequence>
<dbReference type="Proteomes" id="UP001195903">
    <property type="component" value="Unassembled WGS sequence"/>
</dbReference>
<evidence type="ECO:0000256" key="2">
    <source>
        <dbReference type="ARBA" id="ARBA00023002"/>
    </source>
</evidence>
<keyword evidence="2 4" id="KW-0560">Oxidoreductase</keyword>
<comment type="caution">
    <text evidence="6">The sequence shown here is derived from an EMBL/GenBank/DDBJ whole genome shotgun (WGS) entry which is preliminary data.</text>
</comment>
<evidence type="ECO:0000259" key="5">
    <source>
        <dbReference type="Pfam" id="PF00676"/>
    </source>
</evidence>
<evidence type="ECO:0000313" key="7">
    <source>
        <dbReference type="Proteomes" id="UP001195903"/>
    </source>
</evidence>
<name>A0ABS5V6R2_9GAMM</name>
<dbReference type="EMBL" id="JAHEPS010000005">
    <property type="protein sequence ID" value="MBT1445517.1"/>
    <property type="molecule type" value="Genomic_DNA"/>
</dbReference>
<proteinExistence type="inferred from homology"/>
<evidence type="ECO:0000256" key="3">
    <source>
        <dbReference type="ARBA" id="ARBA00023052"/>
    </source>
</evidence>
<dbReference type="RefSeq" id="WP_214507718.1">
    <property type="nucleotide sequence ID" value="NZ_JAHEPS010000005.1"/>
</dbReference>
<dbReference type="InterPro" id="IPR001017">
    <property type="entry name" value="DH_E1"/>
</dbReference>
<protein>
    <recommendedName>
        <fullName evidence="4">2-oxoisovalerate dehydrogenase subunit alpha</fullName>
        <ecNumber evidence="4">1.2.4.4</ecNumber>
    </recommendedName>
    <alternativeName>
        <fullName evidence="4">Branched-chain alpha-keto acid dehydrogenase E1 component alpha chain</fullName>
    </alternativeName>
</protein>
<evidence type="ECO:0000313" key="6">
    <source>
        <dbReference type="EMBL" id="MBT1445517.1"/>
    </source>
</evidence>
<evidence type="ECO:0000256" key="1">
    <source>
        <dbReference type="ARBA" id="ARBA00001964"/>
    </source>
</evidence>
<gene>
    <name evidence="6" type="ORF">KJI95_13425</name>
</gene>
<dbReference type="PANTHER" id="PTHR43380">
    <property type="entry name" value="2-OXOISOVALERATE DEHYDROGENASE SUBUNIT ALPHA, MITOCHONDRIAL"/>
    <property type="match status" value="1"/>
</dbReference>
<dbReference type="InterPro" id="IPR050771">
    <property type="entry name" value="Alpha-ketoacid_DH_E1_comp"/>
</dbReference>
<keyword evidence="3 4" id="KW-0786">Thiamine pyrophosphate</keyword>
<reference evidence="6 7" key="1">
    <citation type="submission" date="2021-05" db="EMBL/GenBank/DDBJ databases">
        <title>Shewanella sp. JM162201.</title>
        <authorList>
            <person name="Xu S."/>
            <person name="Li A."/>
        </authorList>
    </citation>
    <scope>NUCLEOTIDE SEQUENCE [LARGE SCALE GENOMIC DNA]</scope>
    <source>
        <strain evidence="6 7">JM162201</strain>
    </source>
</reference>
<dbReference type="Gene3D" id="3.40.50.970">
    <property type="match status" value="1"/>
</dbReference>
<dbReference type="EC" id="1.2.4.4" evidence="4"/>